<dbReference type="FunFam" id="3.30.565.10:FF:000023">
    <property type="entry name" value="PAS domain-containing sensor histidine kinase"/>
    <property type="match status" value="1"/>
</dbReference>
<comment type="caution">
    <text evidence="16">The sequence shown here is derived from an EMBL/GenBank/DDBJ whole genome shotgun (WGS) entry which is preliminary data.</text>
</comment>
<evidence type="ECO:0000313" key="17">
    <source>
        <dbReference type="Proteomes" id="UP000064189"/>
    </source>
</evidence>
<dbReference type="InterPro" id="IPR003594">
    <property type="entry name" value="HATPase_dom"/>
</dbReference>
<keyword evidence="5" id="KW-1003">Cell membrane</keyword>
<dbReference type="GO" id="GO:0006355">
    <property type="term" value="P:regulation of DNA-templated transcription"/>
    <property type="evidence" value="ECO:0007669"/>
    <property type="project" value="InterPro"/>
</dbReference>
<proteinExistence type="predicted"/>
<dbReference type="Gene3D" id="3.30.450.20">
    <property type="entry name" value="PAS domain"/>
    <property type="match status" value="1"/>
</dbReference>
<dbReference type="Gene3D" id="6.10.340.10">
    <property type="match status" value="1"/>
</dbReference>
<dbReference type="GO" id="GO:0005524">
    <property type="term" value="F:ATP binding"/>
    <property type="evidence" value="ECO:0007669"/>
    <property type="project" value="UniProtKB-KW"/>
</dbReference>
<dbReference type="Gene3D" id="1.10.287.130">
    <property type="match status" value="1"/>
</dbReference>
<dbReference type="CDD" id="cd06225">
    <property type="entry name" value="HAMP"/>
    <property type="match status" value="1"/>
</dbReference>
<dbReference type="GO" id="GO:0000155">
    <property type="term" value="F:phosphorelay sensor kinase activity"/>
    <property type="evidence" value="ECO:0007669"/>
    <property type="project" value="InterPro"/>
</dbReference>
<evidence type="ECO:0000256" key="13">
    <source>
        <dbReference type="SAM" id="Phobius"/>
    </source>
</evidence>
<dbReference type="GO" id="GO:0016036">
    <property type="term" value="P:cellular response to phosphate starvation"/>
    <property type="evidence" value="ECO:0007669"/>
    <property type="project" value="TreeGrafter"/>
</dbReference>
<dbReference type="Pfam" id="PF16736">
    <property type="entry name" value="sCache_like"/>
    <property type="match status" value="1"/>
</dbReference>
<keyword evidence="11" id="KW-0902">Two-component regulatory system</keyword>
<gene>
    <name evidence="16" type="ORF">AS888_06280</name>
</gene>
<dbReference type="SUPFAM" id="SSF55874">
    <property type="entry name" value="ATPase domain of HSP90 chaperone/DNA topoisomerase II/histidine kinase"/>
    <property type="match status" value="1"/>
</dbReference>
<evidence type="ECO:0000256" key="11">
    <source>
        <dbReference type="ARBA" id="ARBA00023012"/>
    </source>
</evidence>
<dbReference type="PANTHER" id="PTHR45453">
    <property type="entry name" value="PHOSPHATE REGULON SENSOR PROTEIN PHOR"/>
    <property type="match status" value="1"/>
</dbReference>
<dbReference type="PANTHER" id="PTHR45453:SF1">
    <property type="entry name" value="PHOSPHATE REGULON SENSOR PROTEIN PHOR"/>
    <property type="match status" value="1"/>
</dbReference>
<dbReference type="Pfam" id="PF00512">
    <property type="entry name" value="HisKA"/>
    <property type="match status" value="1"/>
</dbReference>
<feature type="domain" description="HAMP" evidence="15">
    <location>
        <begin position="188"/>
        <end position="240"/>
    </location>
</feature>
<comment type="catalytic activity">
    <reaction evidence="1">
        <text>ATP + protein L-histidine = ADP + protein N-phospho-L-histidine.</text>
        <dbReference type="EC" id="2.7.13.3"/>
    </reaction>
</comment>
<dbReference type="RefSeq" id="WP_061142213.1">
    <property type="nucleotide sequence ID" value="NZ_LNNH01000019.1"/>
</dbReference>
<evidence type="ECO:0000313" key="16">
    <source>
        <dbReference type="EMBL" id="KWW20024.1"/>
    </source>
</evidence>
<dbReference type="Gene3D" id="3.30.565.10">
    <property type="entry name" value="Histidine kinase-like ATPase, C-terminal domain"/>
    <property type="match status" value="1"/>
</dbReference>
<dbReference type="InterPro" id="IPR036097">
    <property type="entry name" value="HisK_dim/P_sf"/>
</dbReference>
<evidence type="ECO:0000256" key="7">
    <source>
        <dbReference type="ARBA" id="ARBA00022679"/>
    </source>
</evidence>
<evidence type="ECO:0000259" key="15">
    <source>
        <dbReference type="PROSITE" id="PS50885"/>
    </source>
</evidence>
<feature type="transmembrane region" description="Helical" evidence="13">
    <location>
        <begin position="164"/>
        <end position="183"/>
    </location>
</feature>
<dbReference type="GO" id="GO:0045121">
    <property type="term" value="C:membrane raft"/>
    <property type="evidence" value="ECO:0007669"/>
    <property type="project" value="UniProtKB-SubCell"/>
</dbReference>
<dbReference type="InterPro" id="IPR035965">
    <property type="entry name" value="PAS-like_dom_sf"/>
</dbReference>
<dbReference type="SMART" id="SM00388">
    <property type="entry name" value="HisKA"/>
    <property type="match status" value="1"/>
</dbReference>
<dbReference type="Pfam" id="PF00672">
    <property type="entry name" value="HAMP"/>
    <property type="match status" value="1"/>
</dbReference>
<evidence type="ECO:0000256" key="9">
    <source>
        <dbReference type="ARBA" id="ARBA00022777"/>
    </source>
</evidence>
<evidence type="ECO:0000259" key="14">
    <source>
        <dbReference type="PROSITE" id="PS50109"/>
    </source>
</evidence>
<dbReference type="Proteomes" id="UP000064189">
    <property type="component" value="Unassembled WGS sequence"/>
</dbReference>
<keyword evidence="13" id="KW-0812">Transmembrane</keyword>
<dbReference type="GO" id="GO:0005886">
    <property type="term" value="C:plasma membrane"/>
    <property type="evidence" value="ECO:0007669"/>
    <property type="project" value="UniProtKB-SubCell"/>
</dbReference>
<evidence type="ECO:0000256" key="4">
    <source>
        <dbReference type="ARBA" id="ARBA00012438"/>
    </source>
</evidence>
<dbReference type="SMART" id="SM00387">
    <property type="entry name" value="HATPase_c"/>
    <property type="match status" value="1"/>
</dbReference>
<dbReference type="FunFam" id="1.10.287.130:FF:000001">
    <property type="entry name" value="Two-component sensor histidine kinase"/>
    <property type="match status" value="1"/>
</dbReference>
<evidence type="ECO:0000256" key="8">
    <source>
        <dbReference type="ARBA" id="ARBA00022741"/>
    </source>
</evidence>
<dbReference type="AlphaFoldDB" id="A0A109MYB4"/>
<feature type="domain" description="Histidine kinase" evidence="14">
    <location>
        <begin position="370"/>
        <end position="588"/>
    </location>
</feature>
<keyword evidence="7" id="KW-0808">Transferase</keyword>
<dbReference type="InterPro" id="IPR004358">
    <property type="entry name" value="Sig_transdc_His_kin-like_C"/>
</dbReference>
<dbReference type="PROSITE" id="PS50109">
    <property type="entry name" value="HIS_KIN"/>
    <property type="match status" value="1"/>
</dbReference>
<name>A0A109MYB4_9BACI</name>
<keyword evidence="12 13" id="KW-0472">Membrane</keyword>
<comment type="subcellular location">
    <subcellularLocation>
        <location evidence="3">Cell membrane</location>
        <topology evidence="3">Multi-pass membrane protein</topology>
    </subcellularLocation>
    <subcellularLocation>
        <location evidence="2">Membrane raft</location>
        <topology evidence="2">Multi-pass membrane protein</topology>
    </subcellularLocation>
</comment>
<evidence type="ECO:0000256" key="1">
    <source>
        <dbReference type="ARBA" id="ARBA00000085"/>
    </source>
</evidence>
<evidence type="ECO:0000256" key="12">
    <source>
        <dbReference type="ARBA" id="ARBA00023136"/>
    </source>
</evidence>
<dbReference type="SUPFAM" id="SSF158472">
    <property type="entry name" value="HAMP domain-like"/>
    <property type="match status" value="1"/>
</dbReference>
<keyword evidence="9 16" id="KW-0418">Kinase</keyword>
<evidence type="ECO:0000256" key="10">
    <source>
        <dbReference type="ARBA" id="ARBA00022840"/>
    </source>
</evidence>
<keyword evidence="8" id="KW-0547">Nucleotide-binding</keyword>
<evidence type="ECO:0000256" key="5">
    <source>
        <dbReference type="ARBA" id="ARBA00022475"/>
    </source>
</evidence>
<dbReference type="GO" id="GO:0004721">
    <property type="term" value="F:phosphoprotein phosphatase activity"/>
    <property type="evidence" value="ECO:0007669"/>
    <property type="project" value="TreeGrafter"/>
</dbReference>
<dbReference type="PROSITE" id="PS50885">
    <property type="entry name" value="HAMP"/>
    <property type="match status" value="1"/>
</dbReference>
<keyword evidence="6" id="KW-0597">Phosphoprotein</keyword>
<dbReference type="InterPro" id="IPR003660">
    <property type="entry name" value="HAMP_dom"/>
</dbReference>
<dbReference type="InterPro" id="IPR036890">
    <property type="entry name" value="HATPase_C_sf"/>
</dbReference>
<accession>A0A109MYB4</accession>
<dbReference type="InterPro" id="IPR031967">
    <property type="entry name" value="PhoR_single_Cache-like_dom"/>
</dbReference>
<dbReference type="PRINTS" id="PR00344">
    <property type="entry name" value="BCTRLSENSOR"/>
</dbReference>
<dbReference type="Pfam" id="PF02518">
    <property type="entry name" value="HATPase_c"/>
    <property type="match status" value="1"/>
</dbReference>
<dbReference type="SUPFAM" id="SSF55785">
    <property type="entry name" value="PYP-like sensor domain (PAS domain)"/>
    <property type="match status" value="1"/>
</dbReference>
<evidence type="ECO:0000256" key="3">
    <source>
        <dbReference type="ARBA" id="ARBA00004651"/>
    </source>
</evidence>
<dbReference type="EC" id="2.7.13.3" evidence="4"/>
<dbReference type="Pfam" id="PF00989">
    <property type="entry name" value="PAS"/>
    <property type="match status" value="1"/>
</dbReference>
<dbReference type="InterPro" id="IPR013767">
    <property type="entry name" value="PAS_fold"/>
</dbReference>
<dbReference type="InterPro" id="IPR050351">
    <property type="entry name" value="BphY/WalK/GraS-like"/>
</dbReference>
<dbReference type="SMART" id="SM00304">
    <property type="entry name" value="HAMP"/>
    <property type="match status" value="1"/>
</dbReference>
<dbReference type="SUPFAM" id="SSF47384">
    <property type="entry name" value="Homodimeric domain of signal transducing histidine kinase"/>
    <property type="match status" value="1"/>
</dbReference>
<keyword evidence="13" id="KW-1133">Transmembrane helix</keyword>
<evidence type="ECO:0000256" key="6">
    <source>
        <dbReference type="ARBA" id="ARBA00022553"/>
    </source>
</evidence>
<sequence>MTTYRKKLLFTLITLVMVVLMAVGFLLGHLFKSYYIKTFNERIQNETFFISTYIQEHGGIDSFLEKGKTAKLTPLLDSNLTILSTNGEILYDSTSSNEILKNHANVLREITLEKGRKHGEGYEVVEGDSDLHYYWKTIEKDGKIEGFVVHSNEIEAIHQVNKQMWQILIICLGVALIIILMLASKITSYYTRPIEEATMAAIELAKGNYGTRTLERHSDETGMLTTSLNILARNLQETEIAREMNQDRLETLVENIGSGVLLIDSKGYTTVINREFKKSFRVDAATFLFQEYYSVIKDQEVISIIEEIFRTEKTIKRQVKIPLAIERKHFEIYGAPIIGNHDEWKGILLIFHDITELKRLEQMRKDFVANVSHELRTPITSIKGFSETLLDGALKDEKTLKHFLSIILKESDRLQELIQELLNLSKMEQQEFVLKAGVVDMTKVLGEIQEMLIGKLKQKEVMLQINSSQNPVFVEGESDRIKQVFINLITNALTYTPNGGRVSVNVIEHEQTVDITVQDNGIGIDEKELPRIFERFYRIDKARSRDSGGTGIGLAIVKHIIEVHKGKIKVESTPGAGTTFTVTLNKSLKGKM</sequence>
<dbReference type="CDD" id="cd00075">
    <property type="entry name" value="HATPase"/>
    <property type="match status" value="1"/>
</dbReference>
<dbReference type="InterPro" id="IPR005467">
    <property type="entry name" value="His_kinase_dom"/>
</dbReference>
<reference evidence="16 17" key="1">
    <citation type="submission" date="2015-11" db="EMBL/GenBank/DDBJ databases">
        <title>Genome Sequence of Bacillus simplex strain VanAntwerpen2.</title>
        <authorList>
            <person name="Couger M.B."/>
        </authorList>
    </citation>
    <scope>NUCLEOTIDE SEQUENCE [LARGE SCALE GENOMIC DNA]</scope>
    <source>
        <strain evidence="16 17">VanAntwerpen02</strain>
    </source>
</reference>
<keyword evidence="10" id="KW-0067">ATP-binding</keyword>
<dbReference type="NCBIfam" id="NF046044">
    <property type="entry name" value="PnpS"/>
    <property type="match status" value="1"/>
</dbReference>
<evidence type="ECO:0000256" key="2">
    <source>
        <dbReference type="ARBA" id="ARBA00004314"/>
    </source>
</evidence>
<dbReference type="InterPro" id="IPR003661">
    <property type="entry name" value="HisK_dim/P_dom"/>
</dbReference>
<protein>
    <recommendedName>
        <fullName evidence="4">histidine kinase</fullName>
        <ecNumber evidence="4">2.7.13.3</ecNumber>
    </recommendedName>
</protein>
<keyword evidence="17" id="KW-1185">Reference proteome</keyword>
<dbReference type="EMBL" id="LNNH01000019">
    <property type="protein sequence ID" value="KWW20024.1"/>
    <property type="molecule type" value="Genomic_DNA"/>
</dbReference>
<dbReference type="CDD" id="cd00082">
    <property type="entry name" value="HisKA"/>
    <property type="match status" value="1"/>
</dbReference>
<organism evidence="16 17">
    <name type="scientific">Peribacillus simplex</name>
    <dbReference type="NCBI Taxonomy" id="1478"/>
    <lineage>
        <taxon>Bacteria</taxon>
        <taxon>Bacillati</taxon>
        <taxon>Bacillota</taxon>
        <taxon>Bacilli</taxon>
        <taxon>Bacillales</taxon>
        <taxon>Bacillaceae</taxon>
        <taxon>Peribacillus</taxon>
    </lineage>
</organism>